<dbReference type="CDD" id="cd18808">
    <property type="entry name" value="SF1_C_Upf1"/>
    <property type="match status" value="1"/>
</dbReference>
<keyword evidence="9" id="KW-1185">Reference proteome</keyword>
<evidence type="ECO:0000256" key="2">
    <source>
        <dbReference type="ARBA" id="ARBA00022801"/>
    </source>
</evidence>
<dbReference type="PANTHER" id="PTHR10887">
    <property type="entry name" value="DNA2/NAM7 HELICASE FAMILY"/>
    <property type="match status" value="1"/>
</dbReference>
<gene>
    <name evidence="8" type="primary">ZNFX1</name>
    <name evidence="8" type="ORF">CDAR_452381</name>
</gene>
<dbReference type="InterPro" id="IPR041679">
    <property type="entry name" value="DNA2/NAM7-like_C"/>
</dbReference>
<comment type="caution">
    <text evidence="8">The sequence shown here is derived from an EMBL/GenBank/DDBJ whole genome shotgun (WGS) entry which is preliminary data.</text>
</comment>
<dbReference type="Proteomes" id="UP001054837">
    <property type="component" value="Unassembled WGS sequence"/>
</dbReference>
<accession>A0AAV4VP54</accession>
<dbReference type="Gene3D" id="3.40.50.300">
    <property type="entry name" value="P-loop containing nucleotide triphosphate hydrolases"/>
    <property type="match status" value="2"/>
</dbReference>
<keyword evidence="1" id="KW-0547">Nucleotide-binding</keyword>
<evidence type="ECO:0000256" key="4">
    <source>
        <dbReference type="ARBA" id="ARBA00022840"/>
    </source>
</evidence>
<dbReference type="PANTHER" id="PTHR10887:SF341">
    <property type="entry name" value="NFX1-TYPE ZINC FINGER-CONTAINING PROTEIN 1"/>
    <property type="match status" value="1"/>
</dbReference>
<feature type="domain" description="ZNFX1" evidence="7">
    <location>
        <begin position="297"/>
        <end position="399"/>
    </location>
</feature>
<dbReference type="InterPro" id="IPR041677">
    <property type="entry name" value="DNA2/NAM7_AAA_11"/>
</dbReference>
<dbReference type="GO" id="GO:0004386">
    <property type="term" value="F:helicase activity"/>
    <property type="evidence" value="ECO:0007669"/>
    <property type="project" value="UniProtKB-KW"/>
</dbReference>
<evidence type="ECO:0000259" key="6">
    <source>
        <dbReference type="Pfam" id="PF13087"/>
    </source>
</evidence>
<evidence type="ECO:0000259" key="7">
    <source>
        <dbReference type="Pfam" id="PF25396"/>
    </source>
</evidence>
<dbReference type="SUPFAM" id="SSF52540">
    <property type="entry name" value="P-loop containing nucleoside triphosphate hydrolases"/>
    <property type="match status" value="1"/>
</dbReference>
<name>A0AAV4VP54_9ARAC</name>
<dbReference type="InterPro" id="IPR027417">
    <property type="entry name" value="P-loop_NTPase"/>
</dbReference>
<dbReference type="InterPro" id="IPR047187">
    <property type="entry name" value="SF1_C_Upf1"/>
</dbReference>
<protein>
    <submittedName>
        <fullName evidence="8">NFX1-type zinc finger-containing protein 1</fullName>
    </submittedName>
</protein>
<dbReference type="FunFam" id="3.40.50.300:FF:000326">
    <property type="entry name" value="P-loop containing nucleoside triphosphate hydrolase"/>
    <property type="match status" value="1"/>
</dbReference>
<dbReference type="Pfam" id="PF13087">
    <property type="entry name" value="AAA_12"/>
    <property type="match status" value="1"/>
</dbReference>
<sequence length="1640" mass="187389">MEKRLSNCYFGIFPFSGIYFISASKHWAERFKIEIKIVLLMHVEKELLQYRNSLKNGEQKKPTTVRRKGKNRMYQALNKERSFNEKTLDYELIELMVDAASRICTIRQQNALGAIERFLKTLGDCEKFVFCDALDVINDCLEEKKKVSLASYTKNYLIILRSMMKKDIGIQRIVDYILPSLQNSLNAMKMCKIPDLMVCQEEYEKLKSVVDRFEKPTPQIDEDDDDIGLFRELSILPQSNDIVNVVLPDLPCNKIDGPYNSVDQYLSVHFRLMREDMIRSMRDCIKMIENPNEAHKAGCCIYESVTVDFPPSYVPEGICYNIEIKTNIEMNLTKGSNLMSGNLVCLSPDNFHQTIYFATLVKSPQSSSNRTKQCKTQIRLEEILDDVLKTGVEYIMFEPNAYYECYKHILAAIKSFNKNNFPLSDFLVFFDCENAEPDYLVYPDLYKGKKYCLHEKCDESYQKPKSTDSKIMNGEESNKVINSKADMILPSNEELNNIYNESTCASGDNTKKGAANNMNSDDCKVFNPLHSDEWPSAADLNLDEQQLAAFKTALTKKVAVIQGPPGTGKTFIGVKIVKTLLRNIPLTPIVICCLTNHALDQFLEHILKFTKKVVRLGHQSESNLIPPHVLENLAMACKMGCDTFSHKMATKDLKKSLNIMQILAPHLLEDVSSESDDKYMEMKAICNALNALFHDLKLCEKEYLNDSILNKMISSSCKEQLHAGSNTHSKILSSSILEWLCCSRTSELYEACNSRFLKLKNKKMKPYLYKDNVDLWHLKNLNERYELFYIWRDNFLSQLRSDIESKQEEFKKQKALLTEKIPDFLKVEILQSASVIGVTTTGAAKYRSLLRRINSAILIVEEAAQVLESHIIASLLPSTQHLILIGDHKQLRAIPANYELSEVYNLKISMFERLFDNLERLSSKVCATLTTQHRMKPCIADLLKQELLYKDLESAESVYKYEDIVGVNSSVFFINHCYAENEMSTSTSCTNEYEAETIASLAKYFCMQSYTEKQITILATYGAQVLLIQKYLAENRLEIKVTTVDNYQGEENEIMLISFVRSNMLGNIGFLKENNRVNVALSRAKKGMFCLGNFSLYATKSELWKIIVGKLEKNDMIGEKIPLKCNQHSKLTLVDKSEEILKLVHRGCSEKCGFQLPCGHSCVRNCHYDDLDHFLYECPLPCEKYIDDNRKCRRKCSERCKNVKKLNITLECGHKARQRKDGSIISVCAEEIQKCLPCNHIDTLACGTKLSTYKCKALVSVVLPCGHKKNVFCHKKNDFGNIICYDLKPVVGPCGHIIDVPCSLNLEDDDLFVFCKSSCGILLNCGHTCKGYCYVCSDANIHALCTEKCDRFLNCGHKCSGYCGSPCPPCKEKCSLVCSHRTLCINLCYRPCVHCEENCSRGCEHVGKCDKKCFETCSVDICKQTCREILPCGHRCIGFCGDPCPYLCRVCNRNDLTSSDPDNDFFVELDDCNHVIEIGELEEHLENCIDCFIWPNCPVCNKPIRKSSRYKNILLKAKMSVLNSCDNSDEMDEVQYLFNSLFPEDKVIPSEFIDINEKIVTILNTSIKPSSSALYVLKQCIMSLRNLILINEKLRKGSNTLLESRFDTLLMWIYNHLTYASYQQLHELEKQVTELEKQLK</sequence>
<keyword evidence="2" id="KW-0378">Hydrolase</keyword>
<evidence type="ECO:0000259" key="5">
    <source>
        <dbReference type="Pfam" id="PF13086"/>
    </source>
</evidence>
<dbReference type="GO" id="GO:0016787">
    <property type="term" value="F:hydrolase activity"/>
    <property type="evidence" value="ECO:0007669"/>
    <property type="project" value="UniProtKB-KW"/>
</dbReference>
<organism evidence="8 9">
    <name type="scientific">Caerostris darwini</name>
    <dbReference type="NCBI Taxonomy" id="1538125"/>
    <lineage>
        <taxon>Eukaryota</taxon>
        <taxon>Metazoa</taxon>
        <taxon>Ecdysozoa</taxon>
        <taxon>Arthropoda</taxon>
        <taxon>Chelicerata</taxon>
        <taxon>Arachnida</taxon>
        <taxon>Araneae</taxon>
        <taxon>Araneomorphae</taxon>
        <taxon>Entelegynae</taxon>
        <taxon>Araneoidea</taxon>
        <taxon>Araneidae</taxon>
        <taxon>Caerostris</taxon>
    </lineage>
</organism>
<dbReference type="InterPro" id="IPR045055">
    <property type="entry name" value="DNA2/NAM7-like"/>
</dbReference>
<dbReference type="GO" id="GO:0031380">
    <property type="term" value="C:nuclear RNA-directed RNA polymerase complex"/>
    <property type="evidence" value="ECO:0007669"/>
    <property type="project" value="TreeGrafter"/>
</dbReference>
<feature type="domain" description="DNA2/NAM7 helicase helicase" evidence="5">
    <location>
        <begin position="541"/>
        <end position="893"/>
    </location>
</feature>
<feature type="domain" description="DNA2/NAM7 helicase-like C-terminal" evidence="6">
    <location>
        <begin position="907"/>
        <end position="1093"/>
    </location>
</feature>
<dbReference type="GO" id="GO:0031048">
    <property type="term" value="P:regulatory ncRNA-mediated heterochromatin formation"/>
    <property type="evidence" value="ECO:0007669"/>
    <property type="project" value="TreeGrafter"/>
</dbReference>
<evidence type="ECO:0000313" key="9">
    <source>
        <dbReference type="Proteomes" id="UP001054837"/>
    </source>
</evidence>
<dbReference type="Pfam" id="PF13086">
    <property type="entry name" value="AAA_11"/>
    <property type="match status" value="1"/>
</dbReference>
<proteinExistence type="predicted"/>
<evidence type="ECO:0000256" key="3">
    <source>
        <dbReference type="ARBA" id="ARBA00022806"/>
    </source>
</evidence>
<reference evidence="8 9" key="1">
    <citation type="submission" date="2021-06" db="EMBL/GenBank/DDBJ databases">
        <title>Caerostris darwini draft genome.</title>
        <authorList>
            <person name="Kono N."/>
            <person name="Arakawa K."/>
        </authorList>
    </citation>
    <scope>NUCLEOTIDE SEQUENCE [LARGE SCALE GENOMIC DNA]</scope>
</reference>
<keyword evidence="4" id="KW-0067">ATP-binding</keyword>
<dbReference type="GO" id="GO:0005694">
    <property type="term" value="C:chromosome"/>
    <property type="evidence" value="ECO:0007669"/>
    <property type="project" value="UniProtKB-ARBA"/>
</dbReference>
<dbReference type="Pfam" id="PF25396">
    <property type="entry name" value="ZNFX1"/>
    <property type="match status" value="1"/>
</dbReference>
<evidence type="ECO:0000313" key="8">
    <source>
        <dbReference type="EMBL" id="GIY72012.1"/>
    </source>
</evidence>
<evidence type="ECO:0000256" key="1">
    <source>
        <dbReference type="ARBA" id="ARBA00022741"/>
    </source>
</evidence>
<dbReference type="EMBL" id="BPLQ01013429">
    <property type="protein sequence ID" value="GIY72012.1"/>
    <property type="molecule type" value="Genomic_DNA"/>
</dbReference>
<dbReference type="GO" id="GO:0005524">
    <property type="term" value="F:ATP binding"/>
    <property type="evidence" value="ECO:0007669"/>
    <property type="project" value="UniProtKB-KW"/>
</dbReference>
<dbReference type="InterPro" id="IPR057373">
    <property type="entry name" value="ZNFX1"/>
</dbReference>
<keyword evidence="3" id="KW-0347">Helicase</keyword>